<protein>
    <submittedName>
        <fullName evidence="1">Uncharacterized protein</fullName>
    </submittedName>
</protein>
<gene>
    <name evidence="1" type="ORF">POPTR_005G149200</name>
</gene>
<dbReference type="HOGENOM" id="CLU_1771241_0_0_1"/>
<evidence type="ECO:0000313" key="1">
    <source>
        <dbReference type="EMBL" id="PNT36809.1"/>
    </source>
</evidence>
<dbReference type="EMBL" id="CM009294">
    <property type="protein sequence ID" value="PNT36809.1"/>
    <property type="molecule type" value="Genomic_DNA"/>
</dbReference>
<sequence length="147" mass="16087">MFLLLWSFSKRCLDNVTFILQWNDLTNSAAPVLGSSNAAAVAEGRVKGVGVELGAGGAGCCCQLTSTHAATLSSVDVALLLEGHQRREAVCWCYDATVAGLGSWYWTEKRGWNLYHRGCCGRRYHRGCYRGCDDLRAISGFVSSWKD</sequence>
<name>B9H6R0_POPTR</name>
<reference evidence="1 2" key="1">
    <citation type="journal article" date="2006" name="Science">
        <title>The genome of black cottonwood, Populus trichocarpa (Torr. &amp; Gray).</title>
        <authorList>
            <person name="Tuskan G.A."/>
            <person name="Difazio S."/>
            <person name="Jansson S."/>
            <person name="Bohlmann J."/>
            <person name="Grigoriev I."/>
            <person name="Hellsten U."/>
            <person name="Putnam N."/>
            <person name="Ralph S."/>
            <person name="Rombauts S."/>
            <person name="Salamov A."/>
            <person name="Schein J."/>
            <person name="Sterck L."/>
            <person name="Aerts A."/>
            <person name="Bhalerao R.R."/>
            <person name="Bhalerao R.P."/>
            <person name="Blaudez D."/>
            <person name="Boerjan W."/>
            <person name="Brun A."/>
            <person name="Brunner A."/>
            <person name="Busov V."/>
            <person name="Campbell M."/>
            <person name="Carlson J."/>
            <person name="Chalot M."/>
            <person name="Chapman J."/>
            <person name="Chen G.L."/>
            <person name="Cooper D."/>
            <person name="Coutinho P.M."/>
            <person name="Couturier J."/>
            <person name="Covert S."/>
            <person name="Cronk Q."/>
            <person name="Cunningham R."/>
            <person name="Davis J."/>
            <person name="Degroeve S."/>
            <person name="Dejardin A."/>
            <person name="Depamphilis C."/>
            <person name="Detter J."/>
            <person name="Dirks B."/>
            <person name="Dubchak I."/>
            <person name="Duplessis S."/>
            <person name="Ehlting J."/>
            <person name="Ellis B."/>
            <person name="Gendler K."/>
            <person name="Goodstein D."/>
            <person name="Gribskov M."/>
            <person name="Grimwood J."/>
            <person name="Groover A."/>
            <person name="Gunter L."/>
            <person name="Hamberger B."/>
            <person name="Heinze B."/>
            <person name="Helariutta Y."/>
            <person name="Henrissat B."/>
            <person name="Holligan D."/>
            <person name="Holt R."/>
            <person name="Huang W."/>
            <person name="Islam-Faridi N."/>
            <person name="Jones S."/>
            <person name="Jones-Rhoades M."/>
            <person name="Jorgensen R."/>
            <person name="Joshi C."/>
            <person name="Kangasjarvi J."/>
            <person name="Karlsson J."/>
            <person name="Kelleher C."/>
            <person name="Kirkpatrick R."/>
            <person name="Kirst M."/>
            <person name="Kohler A."/>
            <person name="Kalluri U."/>
            <person name="Larimer F."/>
            <person name="Leebens-Mack J."/>
            <person name="Leple J.C."/>
            <person name="Locascio P."/>
            <person name="Lou Y."/>
            <person name="Lucas S."/>
            <person name="Martin F."/>
            <person name="Montanini B."/>
            <person name="Napoli C."/>
            <person name="Nelson D.R."/>
            <person name="Nelson C."/>
            <person name="Nieminen K."/>
            <person name="Nilsson O."/>
            <person name="Pereda V."/>
            <person name="Peter G."/>
            <person name="Philippe R."/>
            <person name="Pilate G."/>
            <person name="Poliakov A."/>
            <person name="Razumovskaya J."/>
            <person name="Richardson P."/>
            <person name="Rinaldi C."/>
            <person name="Ritland K."/>
            <person name="Rouze P."/>
            <person name="Ryaboy D."/>
            <person name="Schmutz J."/>
            <person name="Schrader J."/>
            <person name="Segerman B."/>
            <person name="Shin H."/>
            <person name="Siddiqui A."/>
            <person name="Sterky F."/>
            <person name="Terry A."/>
            <person name="Tsai C.J."/>
            <person name="Uberbacher E."/>
            <person name="Unneberg P."/>
            <person name="Vahala J."/>
            <person name="Wall K."/>
            <person name="Wessler S."/>
            <person name="Yang G."/>
            <person name="Yin T."/>
            <person name="Douglas C."/>
            <person name="Marra M."/>
            <person name="Sandberg G."/>
            <person name="Van de Peer Y."/>
            <person name="Rokhsar D."/>
        </authorList>
    </citation>
    <scope>NUCLEOTIDE SEQUENCE [LARGE SCALE GENOMIC DNA]</scope>
    <source>
        <strain evidence="2">cv. Nisqually</strain>
    </source>
</reference>
<evidence type="ECO:0000313" key="2">
    <source>
        <dbReference type="Proteomes" id="UP000006729"/>
    </source>
</evidence>
<dbReference type="Proteomes" id="UP000006729">
    <property type="component" value="Chromosome 5"/>
</dbReference>
<keyword evidence="2" id="KW-1185">Reference proteome</keyword>
<accession>B9H6R0</accession>
<dbReference type="AlphaFoldDB" id="B9H6R0"/>
<organism evidence="1 2">
    <name type="scientific">Populus trichocarpa</name>
    <name type="common">Western balsam poplar</name>
    <name type="synonym">Populus balsamifera subsp. trichocarpa</name>
    <dbReference type="NCBI Taxonomy" id="3694"/>
    <lineage>
        <taxon>Eukaryota</taxon>
        <taxon>Viridiplantae</taxon>
        <taxon>Streptophyta</taxon>
        <taxon>Embryophyta</taxon>
        <taxon>Tracheophyta</taxon>
        <taxon>Spermatophyta</taxon>
        <taxon>Magnoliopsida</taxon>
        <taxon>eudicotyledons</taxon>
        <taxon>Gunneridae</taxon>
        <taxon>Pentapetalae</taxon>
        <taxon>rosids</taxon>
        <taxon>fabids</taxon>
        <taxon>Malpighiales</taxon>
        <taxon>Salicaceae</taxon>
        <taxon>Saliceae</taxon>
        <taxon>Populus</taxon>
    </lineage>
</organism>
<dbReference type="InParanoid" id="B9H6R0"/>
<proteinExistence type="predicted"/>